<proteinExistence type="predicted"/>
<gene>
    <name evidence="1" type="ORF">Q2T77_03065</name>
</gene>
<accession>A0ABT8RX72</accession>
<dbReference type="EMBL" id="JAUKVY010000002">
    <property type="protein sequence ID" value="MDO1531256.1"/>
    <property type="molecule type" value="Genomic_DNA"/>
</dbReference>
<protein>
    <submittedName>
        <fullName evidence="1">Pilus assembly protein PilX</fullName>
    </submittedName>
</protein>
<reference evidence="1" key="1">
    <citation type="submission" date="2023-06" db="EMBL/GenBank/DDBJ databases">
        <authorList>
            <person name="Jiang Y."/>
            <person name="Liu Q."/>
        </authorList>
    </citation>
    <scope>NUCLEOTIDE SEQUENCE</scope>
    <source>
        <strain evidence="1">CGMCC 1.12090</strain>
    </source>
</reference>
<name>A0ABT8RX72_9BURK</name>
<organism evidence="1 2">
    <name type="scientific">Variovorax ginsengisoli</name>
    <dbReference type="NCBI Taxonomy" id="363844"/>
    <lineage>
        <taxon>Bacteria</taxon>
        <taxon>Pseudomonadati</taxon>
        <taxon>Pseudomonadota</taxon>
        <taxon>Betaproteobacteria</taxon>
        <taxon>Burkholderiales</taxon>
        <taxon>Comamonadaceae</taxon>
        <taxon>Variovorax</taxon>
    </lineage>
</organism>
<dbReference type="RefSeq" id="WP_301803582.1">
    <property type="nucleotide sequence ID" value="NZ_JAUJZH010000002.1"/>
</dbReference>
<dbReference type="Proteomes" id="UP001169027">
    <property type="component" value="Unassembled WGS sequence"/>
</dbReference>
<evidence type="ECO:0000313" key="1">
    <source>
        <dbReference type="EMBL" id="MDO1531256.1"/>
    </source>
</evidence>
<keyword evidence="2" id="KW-1185">Reference proteome</keyword>
<comment type="caution">
    <text evidence="1">The sequence shown here is derived from an EMBL/GenBank/DDBJ whole genome shotgun (WGS) entry which is preliminary data.</text>
</comment>
<sequence length="215" mass="23086">MSLLFALLTLVALMLSALALVRSVDTSSLMLGNVGFKQDATAAADQATREVITWLSANKFNLNSNVPTKGYFASNQEFEDDGTTVKPPLDVTGRQLEGTADRQLIDWDGNNCQGVISGTYTGCTINPIAGTDVGGNKVSYVVLRLCSKAGDYTTDSTINCAKYFGAGSSTTQDHGDLNYTTRPELRAAASPYYRILVRVSGARNTTSFTETIVHF</sequence>
<evidence type="ECO:0000313" key="2">
    <source>
        <dbReference type="Proteomes" id="UP001169027"/>
    </source>
</evidence>